<gene>
    <name evidence="3" type="ORF">ENM66_07950</name>
</gene>
<proteinExistence type="predicted"/>
<dbReference type="EMBL" id="DRYQ01000118">
    <property type="protein sequence ID" value="HHQ51263.1"/>
    <property type="molecule type" value="Genomic_DNA"/>
</dbReference>
<feature type="region of interest" description="Disordered" evidence="1">
    <location>
        <begin position="1"/>
        <end position="26"/>
    </location>
</feature>
<dbReference type="AlphaFoldDB" id="A0A7J3ZAP8"/>
<evidence type="ECO:0000313" key="3">
    <source>
        <dbReference type="EMBL" id="HHQ51263.1"/>
    </source>
</evidence>
<comment type="caution">
    <text evidence="3">The sequence shown here is derived from an EMBL/GenBank/DDBJ whole genome shotgun (WGS) entry which is preliminary data.</text>
</comment>
<name>A0A7J3ZAP8_9CREN</name>
<sequence>MKTNILSGAPRSPPPHRVTRLSTPTATQPLSATPTIVCYITIAVVGVIIVVIIVVVLILLRRGRR</sequence>
<evidence type="ECO:0000256" key="1">
    <source>
        <dbReference type="SAM" id="MobiDB-lite"/>
    </source>
</evidence>
<accession>A0A7J3ZAP8</accession>
<organism evidence="3">
    <name type="scientific">Ignisphaera aggregans</name>
    <dbReference type="NCBI Taxonomy" id="334771"/>
    <lineage>
        <taxon>Archaea</taxon>
        <taxon>Thermoproteota</taxon>
        <taxon>Thermoprotei</taxon>
        <taxon>Desulfurococcales</taxon>
        <taxon>Desulfurococcaceae</taxon>
        <taxon>Ignisphaera</taxon>
    </lineage>
</organism>
<protein>
    <submittedName>
        <fullName evidence="3">Uncharacterized protein</fullName>
    </submittedName>
</protein>
<reference evidence="3" key="1">
    <citation type="journal article" date="2020" name="mSystems">
        <title>Genome- and Community-Level Interaction Insights into Carbon Utilization and Element Cycling Functions of Hydrothermarchaeota in Hydrothermal Sediment.</title>
        <authorList>
            <person name="Zhou Z."/>
            <person name="Liu Y."/>
            <person name="Xu W."/>
            <person name="Pan J."/>
            <person name="Luo Z.H."/>
            <person name="Li M."/>
        </authorList>
    </citation>
    <scope>NUCLEOTIDE SEQUENCE [LARGE SCALE GENOMIC DNA]</scope>
    <source>
        <strain evidence="3">SpSt-1105</strain>
    </source>
</reference>
<evidence type="ECO:0000256" key="2">
    <source>
        <dbReference type="SAM" id="Phobius"/>
    </source>
</evidence>
<feature type="transmembrane region" description="Helical" evidence="2">
    <location>
        <begin position="39"/>
        <end position="60"/>
    </location>
</feature>
<keyword evidence="2" id="KW-0812">Transmembrane</keyword>
<keyword evidence="2" id="KW-0472">Membrane</keyword>
<keyword evidence="2" id="KW-1133">Transmembrane helix</keyword>